<dbReference type="AlphaFoldDB" id="X1RSI5"/>
<sequence length="178" mass="19042">KRFLRKRWHGLPVGIITAGLLVCLLAGSVLAAYNFLDYTADVTVEEAIGIQFTADDEGVTWDGNTITVAGLYPGSWKCGYFAFTNVSMSDLKVTINVTPDPAVSDITMWIQGHDIGHPPSDPVYPALDGFFFTVPAGTTSYTIEGGPHLITCVIVEAGAETPAVDYSFTIAFSRSAAD</sequence>
<protein>
    <submittedName>
        <fullName evidence="1">Uncharacterized protein</fullName>
    </submittedName>
</protein>
<accession>X1RSI5</accession>
<comment type="caution">
    <text evidence="1">The sequence shown here is derived from an EMBL/GenBank/DDBJ whole genome shotgun (WGS) entry which is preliminary data.</text>
</comment>
<organism evidence="1">
    <name type="scientific">marine sediment metagenome</name>
    <dbReference type="NCBI Taxonomy" id="412755"/>
    <lineage>
        <taxon>unclassified sequences</taxon>
        <taxon>metagenomes</taxon>
        <taxon>ecological metagenomes</taxon>
    </lineage>
</organism>
<name>X1RSI5_9ZZZZ</name>
<gene>
    <name evidence="1" type="ORF">S12H4_11366</name>
</gene>
<proteinExistence type="predicted"/>
<dbReference type="EMBL" id="BARW01005086">
    <property type="protein sequence ID" value="GAI69946.1"/>
    <property type="molecule type" value="Genomic_DNA"/>
</dbReference>
<reference evidence="1" key="1">
    <citation type="journal article" date="2014" name="Front. Microbiol.">
        <title>High frequency of phylogenetically diverse reductive dehalogenase-homologous genes in deep subseafloor sedimentary metagenomes.</title>
        <authorList>
            <person name="Kawai M."/>
            <person name="Futagami T."/>
            <person name="Toyoda A."/>
            <person name="Takaki Y."/>
            <person name="Nishi S."/>
            <person name="Hori S."/>
            <person name="Arai W."/>
            <person name="Tsubouchi T."/>
            <person name="Morono Y."/>
            <person name="Uchiyama I."/>
            <person name="Ito T."/>
            <person name="Fujiyama A."/>
            <person name="Inagaki F."/>
            <person name="Takami H."/>
        </authorList>
    </citation>
    <scope>NUCLEOTIDE SEQUENCE</scope>
    <source>
        <strain evidence="1">Expedition CK06-06</strain>
    </source>
</reference>
<evidence type="ECO:0000313" key="1">
    <source>
        <dbReference type="EMBL" id="GAI69946.1"/>
    </source>
</evidence>
<feature type="non-terminal residue" evidence="1">
    <location>
        <position position="1"/>
    </location>
</feature>